<reference evidence="2" key="1">
    <citation type="submission" date="2017-10" db="EMBL/GenBank/DDBJ databases">
        <title>Isolation and characterization of a group of new proteus bacteriophages.</title>
        <authorList>
            <person name="Kozlova Y.N."/>
            <person name="Morozova V.V."/>
            <person name="Babkin I.V."/>
            <person name="Tikunova N.V."/>
            <person name="Bokovaya O.V."/>
            <person name="Shedko E.D."/>
        </authorList>
    </citation>
    <scope>NUCLEOTIDE SEQUENCE [LARGE SCALE GENOMIC DNA]</scope>
</reference>
<accession>A0A2H4PRB2</accession>
<dbReference type="GeneID" id="62680556"/>
<dbReference type="EMBL" id="MG030346">
    <property type="protein sequence ID" value="ATW69846.1"/>
    <property type="molecule type" value="Genomic_DNA"/>
</dbReference>
<evidence type="ECO:0000313" key="2">
    <source>
        <dbReference type="Proteomes" id="UP000241270"/>
    </source>
</evidence>
<organism evidence="1 2">
    <name type="scientific">Proteus phage PM87</name>
    <dbReference type="NCBI Taxonomy" id="2048007"/>
    <lineage>
        <taxon>Viruses</taxon>
        <taxon>Duplodnaviria</taxon>
        <taxon>Heunggongvirae</taxon>
        <taxon>Uroviricota</taxon>
        <taxon>Caudoviricetes</taxon>
        <taxon>Casjensviridae</taxon>
        <taxon>Lavrentievavirus</taxon>
        <taxon>Lavrentievavirus PM87</taxon>
    </lineage>
</organism>
<dbReference type="Proteomes" id="UP000241270">
    <property type="component" value="Segment"/>
</dbReference>
<name>A0A2H4PRB2_9CAUD</name>
<proteinExistence type="predicted"/>
<keyword evidence="2" id="KW-1185">Reference proteome</keyword>
<protein>
    <submittedName>
        <fullName evidence="1">Uncharacterized protein</fullName>
    </submittedName>
</protein>
<dbReference type="RefSeq" id="YP_009997981.1">
    <property type="nucleotide sequence ID" value="NC_052981.1"/>
</dbReference>
<evidence type="ECO:0000313" key="1">
    <source>
        <dbReference type="EMBL" id="ATW69846.1"/>
    </source>
</evidence>
<dbReference type="KEGG" id="vg:62680556"/>
<sequence length="54" mass="6098">MASLLKGKPRENSKVYIACVDCDFCGCRLIHGDTINHMRGIRPEEQSCDRIFAV</sequence>